<organism evidence="2 3">
    <name type="scientific">Stutzerimonas stutzeri</name>
    <name type="common">Pseudomonas stutzeri</name>
    <dbReference type="NCBI Taxonomy" id="316"/>
    <lineage>
        <taxon>Bacteria</taxon>
        <taxon>Pseudomonadati</taxon>
        <taxon>Pseudomonadota</taxon>
        <taxon>Gammaproteobacteria</taxon>
        <taxon>Pseudomonadales</taxon>
        <taxon>Pseudomonadaceae</taxon>
        <taxon>Stutzerimonas</taxon>
    </lineage>
</organism>
<sequence length="96" mass="10311">MIRRAGSAALDLFGHALSLIAFSDIATQLNEGPVFRWLATVQRNEQRNVAAIGDVPVQLPTNGQLPTDLMPVRRSDTNLHPLAPYPTSSNGSCIGT</sequence>
<evidence type="ECO:0000256" key="1">
    <source>
        <dbReference type="SAM" id="MobiDB-lite"/>
    </source>
</evidence>
<proteinExistence type="predicted"/>
<feature type="region of interest" description="Disordered" evidence="1">
    <location>
        <begin position="72"/>
        <end position="96"/>
    </location>
</feature>
<evidence type="ECO:0000313" key="2">
    <source>
        <dbReference type="EMBL" id="KIZ32500.1"/>
    </source>
</evidence>
<accession>A0A0D7DWD2</accession>
<evidence type="ECO:0000313" key="3">
    <source>
        <dbReference type="Proteomes" id="UP000032439"/>
    </source>
</evidence>
<dbReference type="AlphaFoldDB" id="A0A0D7DWD2"/>
<comment type="caution">
    <text evidence="2">The sequence shown here is derived from an EMBL/GenBank/DDBJ whole genome shotgun (WGS) entry which is preliminary data.</text>
</comment>
<feature type="compositionally biased region" description="Polar residues" evidence="1">
    <location>
        <begin position="86"/>
        <end position="96"/>
    </location>
</feature>
<name>A0A0D7DWD2_STUST</name>
<dbReference type="Proteomes" id="UP000032439">
    <property type="component" value="Unassembled WGS sequence"/>
</dbReference>
<protein>
    <submittedName>
        <fullName evidence="2">Uncharacterized protein</fullName>
    </submittedName>
</protein>
<dbReference type="EMBL" id="JXXD01000391">
    <property type="protein sequence ID" value="KIZ32500.1"/>
    <property type="molecule type" value="Genomic_DNA"/>
</dbReference>
<gene>
    <name evidence="2" type="ORF">LO50_23650</name>
</gene>
<reference evidence="2 3" key="1">
    <citation type="submission" date="2014-11" db="EMBL/GenBank/DDBJ databases">
        <title>Genomics and ecophysiology of heterotrophic nitrogen fixing bacteria isolated from estuarine surface water.</title>
        <authorList>
            <person name="Bentzon-Tilia M."/>
            <person name="Severin I."/>
            <person name="Hansen L.H."/>
            <person name="Riemann L."/>
        </authorList>
    </citation>
    <scope>NUCLEOTIDE SEQUENCE [LARGE SCALE GENOMIC DNA]</scope>
    <source>
        <strain evidence="2 3">BAL361</strain>
    </source>
</reference>